<sequence>MTYCTSCGSWGSTRCPVTCSRSAAASERCNEHLESAKFPIQISYDAGTDANVSFLWQASDGGSPDIDQGEGAGAGNTFISVSTTFYPGANNDPSPTDCIVLSSDSVFFYVHSHRILAASENGFDKRLPVGGAHHQQQKKDENDPDPIISLPQSSSVLNILLHTVYDMSCSHYSPTIDDLAAAVEAMGVYGIPLRSHITSSSPLFSTLVSHAPTSPLEVYSLAAMYDIYDLAVSASPHLLSFSLSSLTDDMARRIGPVYLKRLFFLHLGRTDALKRLLLPPPHPHAPTQNCDFLEQKKLTRAWALASAYLTWDARPDMSAGTMEAALHPLGDHLSCNMCRDALRERVSNLVVQWSVVKRTI</sequence>
<dbReference type="Proteomes" id="UP000294933">
    <property type="component" value="Unassembled WGS sequence"/>
</dbReference>
<dbReference type="AlphaFoldDB" id="A0A4R5XH70"/>
<dbReference type="STRING" id="50990.A0A4R5XH70"/>
<evidence type="ECO:0000256" key="1">
    <source>
        <dbReference type="SAM" id="MobiDB-lite"/>
    </source>
</evidence>
<evidence type="ECO:0008006" key="4">
    <source>
        <dbReference type="Google" id="ProtNLM"/>
    </source>
</evidence>
<gene>
    <name evidence="2" type="ORF">BD410DRAFT_48973</name>
</gene>
<dbReference type="EMBL" id="ML170156">
    <property type="protein sequence ID" value="TDL29985.1"/>
    <property type="molecule type" value="Genomic_DNA"/>
</dbReference>
<name>A0A4R5XH70_9AGAM</name>
<accession>A0A4R5XH70</accession>
<organism evidence="2 3">
    <name type="scientific">Rickenella mellea</name>
    <dbReference type="NCBI Taxonomy" id="50990"/>
    <lineage>
        <taxon>Eukaryota</taxon>
        <taxon>Fungi</taxon>
        <taxon>Dikarya</taxon>
        <taxon>Basidiomycota</taxon>
        <taxon>Agaricomycotina</taxon>
        <taxon>Agaricomycetes</taxon>
        <taxon>Hymenochaetales</taxon>
        <taxon>Rickenellaceae</taxon>
        <taxon>Rickenella</taxon>
    </lineage>
</organism>
<evidence type="ECO:0000313" key="2">
    <source>
        <dbReference type="EMBL" id="TDL29985.1"/>
    </source>
</evidence>
<reference evidence="2 3" key="1">
    <citation type="submission" date="2018-06" db="EMBL/GenBank/DDBJ databases">
        <title>A transcriptomic atlas of mushroom development highlights an independent origin of complex multicellularity.</title>
        <authorList>
            <consortium name="DOE Joint Genome Institute"/>
            <person name="Krizsan K."/>
            <person name="Almasi E."/>
            <person name="Merenyi Z."/>
            <person name="Sahu N."/>
            <person name="Viragh M."/>
            <person name="Koszo T."/>
            <person name="Mondo S."/>
            <person name="Kiss B."/>
            <person name="Balint B."/>
            <person name="Kues U."/>
            <person name="Barry K."/>
            <person name="Hegedus J.C."/>
            <person name="Henrissat B."/>
            <person name="Johnson J."/>
            <person name="Lipzen A."/>
            <person name="Ohm R."/>
            <person name="Nagy I."/>
            <person name="Pangilinan J."/>
            <person name="Yan J."/>
            <person name="Xiong Y."/>
            <person name="Grigoriev I.V."/>
            <person name="Hibbett D.S."/>
            <person name="Nagy L.G."/>
        </authorList>
    </citation>
    <scope>NUCLEOTIDE SEQUENCE [LARGE SCALE GENOMIC DNA]</scope>
    <source>
        <strain evidence="2 3">SZMC22713</strain>
    </source>
</reference>
<dbReference type="VEuPathDB" id="FungiDB:BD410DRAFT_48973"/>
<keyword evidence="3" id="KW-1185">Reference proteome</keyword>
<feature type="region of interest" description="Disordered" evidence="1">
    <location>
        <begin position="126"/>
        <end position="147"/>
    </location>
</feature>
<protein>
    <recommendedName>
        <fullName evidence="4">BTB domain-containing protein</fullName>
    </recommendedName>
</protein>
<dbReference type="OrthoDB" id="3265815at2759"/>
<proteinExistence type="predicted"/>
<evidence type="ECO:0000313" key="3">
    <source>
        <dbReference type="Proteomes" id="UP000294933"/>
    </source>
</evidence>